<gene>
    <name evidence="2" type="ORF">SDC9_33801</name>
</gene>
<protein>
    <submittedName>
        <fullName evidence="2">Uncharacterized protein</fullName>
    </submittedName>
</protein>
<name>A0A644V9A2_9ZZZZ</name>
<dbReference type="AlphaFoldDB" id="A0A644V9A2"/>
<accession>A0A644V9A2</accession>
<feature type="region of interest" description="Disordered" evidence="1">
    <location>
        <begin position="80"/>
        <end position="127"/>
    </location>
</feature>
<organism evidence="2">
    <name type="scientific">bioreactor metagenome</name>
    <dbReference type="NCBI Taxonomy" id="1076179"/>
    <lineage>
        <taxon>unclassified sequences</taxon>
        <taxon>metagenomes</taxon>
        <taxon>ecological metagenomes</taxon>
    </lineage>
</organism>
<sequence length="127" mass="14823">MFFAAQTEVINTKEVELKLDLIRVECDPNPLFKYQLIYRDGMATGVAGVYSFDEDWYYLYKEDNERYKVKRCKNLEGIPPAFTYKQQQRRREDKPDKQKPLEQSAVADKPALEEVQEQSGSLLMGGM</sequence>
<comment type="caution">
    <text evidence="2">The sequence shown here is derived from an EMBL/GenBank/DDBJ whole genome shotgun (WGS) entry which is preliminary data.</text>
</comment>
<evidence type="ECO:0000313" key="2">
    <source>
        <dbReference type="EMBL" id="MPL87791.1"/>
    </source>
</evidence>
<evidence type="ECO:0000256" key="1">
    <source>
        <dbReference type="SAM" id="MobiDB-lite"/>
    </source>
</evidence>
<reference evidence="2" key="1">
    <citation type="submission" date="2019-08" db="EMBL/GenBank/DDBJ databases">
        <authorList>
            <person name="Kucharzyk K."/>
            <person name="Murdoch R.W."/>
            <person name="Higgins S."/>
            <person name="Loffler F."/>
        </authorList>
    </citation>
    <scope>NUCLEOTIDE SEQUENCE</scope>
</reference>
<dbReference type="EMBL" id="VSSQ01000245">
    <property type="protein sequence ID" value="MPL87791.1"/>
    <property type="molecule type" value="Genomic_DNA"/>
</dbReference>
<proteinExistence type="predicted"/>
<feature type="compositionally biased region" description="Basic and acidic residues" evidence="1">
    <location>
        <begin position="89"/>
        <end position="100"/>
    </location>
</feature>